<keyword evidence="4" id="KW-1185">Reference proteome</keyword>
<dbReference type="Proteomes" id="UP000006591">
    <property type="component" value="Chromosome 10"/>
</dbReference>
<feature type="region of interest" description="Disordered" evidence="1">
    <location>
        <begin position="1"/>
        <end position="58"/>
    </location>
</feature>
<evidence type="ECO:0000259" key="2">
    <source>
        <dbReference type="PROSITE" id="PS50186"/>
    </source>
</evidence>
<dbReference type="PROSITE" id="PS50186">
    <property type="entry name" value="DEP"/>
    <property type="match status" value="1"/>
</dbReference>
<dbReference type="InterPro" id="IPR000591">
    <property type="entry name" value="DEP_dom"/>
</dbReference>
<dbReference type="eggNOG" id="ENOG502QS72">
    <property type="taxonomic scope" value="Eukaryota"/>
</dbReference>
<feature type="compositionally biased region" description="Pro residues" evidence="1">
    <location>
        <begin position="30"/>
        <end position="40"/>
    </location>
</feature>
<sequence length="812" mass="90589">MGEETLVAMPLAPPHHHHHHAHLPALPHLAAPPPPPPPPAETELTEQREEEVPVDDVVEASADVPRREEGLVVDGGEDVYYARRMLQGVVLRPPPHLPQPEAPPGLTRALSAPAPDGYVEEEEEQRPVERSASVNSAASAVVVDVASIGRFFRDRRDVLSSAITRRISSLKEASSSPPPPVGMDTYGVQEIHLPNVKVTVRLKDAIEADAEEDDAVGGGGDDGYSFSGSHIKGRVSFFSRSGCRDCAAVRAFFRQSALPYVEINLDVFPEREAEFASRAGASARVPQIFLNEKLLGGLVVLNSLRNSGEFERRVRDLAGRRCPDTAPRVPVYGFDNDPGKEGGDREDAMVGIVRVLRHRLPIQDRIVRLKLVKNCFSGADMVDGIVNHLECSRKKAVEIGRELARKHFIHHVFRENDFEDGSQNLYRFLEHDPAIPKYYNFIRGATNDGEPKLAAAIGQRMTKIMVAILEAYASDDRRHLDYSRIAASEEFRRYANMVQELQRVDMSALPAEERLPFFLNLHNAMAIHAVVRVGQPGAIDRRSSFSNFQYVVGGHPYSLATIRNGILRSNRRQPYTIAKPFGSSDKRLELVQGKVNPLVHFGLCDATRSSPIVRFFSTQGVEPELRHAAREFFLNGGVEIDLESRTVHLTRIIKWYSVDFGQDRETLKWILNYLDPTKAGLLTHLLNDEPLSCAFCLIGKMVNGKKSIEHRGNQHVELVARFESEDVYSIVSMSKWVHSIDEKGNMFVRIKCISHLLFLLSVYQIIPKSHTTDLVFKSNGQSSLSNLPPPVQLGRECTFLTPLLASLFLRCT</sequence>
<evidence type="ECO:0000313" key="3">
    <source>
        <dbReference type="EnsemblPlants" id="ONIVA10G14970.1"/>
    </source>
</evidence>
<dbReference type="CDD" id="cd04371">
    <property type="entry name" value="DEP"/>
    <property type="match status" value="1"/>
</dbReference>
<dbReference type="EnsemblPlants" id="ONIVA10G14970.1">
    <property type="protein sequence ID" value="ONIVA10G14970.1"/>
    <property type="gene ID" value="ONIVA10G14970"/>
</dbReference>
<protein>
    <recommendedName>
        <fullName evidence="2">DEP domain-containing protein</fullName>
    </recommendedName>
</protein>
<dbReference type="Pfam" id="PF00462">
    <property type="entry name" value="Glutaredoxin"/>
    <property type="match status" value="1"/>
</dbReference>
<name>A0A0E0IU51_ORYNI</name>
<dbReference type="Pfam" id="PF04784">
    <property type="entry name" value="DUF547"/>
    <property type="match status" value="1"/>
</dbReference>
<dbReference type="HOGENOM" id="CLU_012751_1_0_1"/>
<feature type="region of interest" description="Disordered" evidence="1">
    <location>
        <begin position="92"/>
        <end position="132"/>
    </location>
</feature>
<dbReference type="GO" id="GO:0035556">
    <property type="term" value="P:intracellular signal transduction"/>
    <property type="evidence" value="ECO:0007669"/>
    <property type="project" value="InterPro"/>
</dbReference>
<dbReference type="Gramene" id="ONIVA10G14970.1">
    <property type="protein sequence ID" value="ONIVA10G14970.1"/>
    <property type="gene ID" value="ONIVA10G14970"/>
</dbReference>
<dbReference type="InterPro" id="IPR006869">
    <property type="entry name" value="DUF547"/>
</dbReference>
<dbReference type="PANTHER" id="PTHR46361:SF1">
    <property type="entry name" value="F26K24.21 PROTEIN"/>
    <property type="match status" value="1"/>
</dbReference>
<proteinExistence type="predicted"/>
<dbReference type="AlphaFoldDB" id="A0A0E0IU51"/>
<evidence type="ECO:0000313" key="4">
    <source>
        <dbReference type="Proteomes" id="UP000006591"/>
    </source>
</evidence>
<dbReference type="SUPFAM" id="SSF46785">
    <property type="entry name" value="Winged helix' DNA-binding domain"/>
    <property type="match status" value="1"/>
</dbReference>
<dbReference type="Gene3D" id="3.40.30.10">
    <property type="entry name" value="Glutaredoxin"/>
    <property type="match status" value="1"/>
</dbReference>
<dbReference type="PANTHER" id="PTHR46361">
    <property type="entry name" value="ELECTRON CARRIER/ PROTEIN DISULFIDE OXIDOREDUCTASE"/>
    <property type="match status" value="1"/>
</dbReference>
<accession>A0A0E0IU51</accession>
<feature type="compositionally biased region" description="Pro residues" evidence="1">
    <location>
        <begin position="92"/>
        <end position="103"/>
    </location>
</feature>
<reference evidence="3" key="2">
    <citation type="submission" date="2018-04" db="EMBL/GenBank/DDBJ databases">
        <title>OnivRS2 (Oryza nivara Reference Sequence Version 2).</title>
        <authorList>
            <person name="Zhang J."/>
            <person name="Kudrna D."/>
            <person name="Lee S."/>
            <person name="Talag J."/>
            <person name="Rajasekar S."/>
            <person name="Welchert J."/>
            <person name="Hsing Y.-I."/>
            <person name="Wing R.A."/>
        </authorList>
    </citation>
    <scope>NUCLEOTIDE SEQUENCE [LARGE SCALE GENOMIC DNA]</scope>
</reference>
<dbReference type="PROSITE" id="PS51354">
    <property type="entry name" value="GLUTAREDOXIN_2"/>
    <property type="match status" value="1"/>
</dbReference>
<dbReference type="STRING" id="4536.A0A0E0IU51"/>
<dbReference type="SUPFAM" id="SSF52833">
    <property type="entry name" value="Thioredoxin-like"/>
    <property type="match status" value="1"/>
</dbReference>
<dbReference type="InterPro" id="IPR036388">
    <property type="entry name" value="WH-like_DNA-bd_sf"/>
</dbReference>
<dbReference type="InterPro" id="IPR002109">
    <property type="entry name" value="Glutaredoxin"/>
</dbReference>
<dbReference type="Pfam" id="PF00610">
    <property type="entry name" value="DEP"/>
    <property type="match status" value="1"/>
</dbReference>
<organism evidence="3">
    <name type="scientific">Oryza nivara</name>
    <name type="common">Indian wild rice</name>
    <name type="synonym">Oryza sativa f. spontanea</name>
    <dbReference type="NCBI Taxonomy" id="4536"/>
    <lineage>
        <taxon>Eukaryota</taxon>
        <taxon>Viridiplantae</taxon>
        <taxon>Streptophyta</taxon>
        <taxon>Embryophyta</taxon>
        <taxon>Tracheophyta</taxon>
        <taxon>Spermatophyta</taxon>
        <taxon>Magnoliopsida</taxon>
        <taxon>Liliopsida</taxon>
        <taxon>Poales</taxon>
        <taxon>Poaceae</taxon>
        <taxon>BOP clade</taxon>
        <taxon>Oryzoideae</taxon>
        <taxon>Oryzeae</taxon>
        <taxon>Oryzinae</taxon>
        <taxon>Oryza</taxon>
    </lineage>
</organism>
<evidence type="ECO:0000256" key="1">
    <source>
        <dbReference type="SAM" id="MobiDB-lite"/>
    </source>
</evidence>
<feature type="domain" description="DEP" evidence="2">
    <location>
        <begin position="356"/>
        <end position="430"/>
    </location>
</feature>
<reference evidence="3" key="1">
    <citation type="submission" date="2015-04" db="UniProtKB">
        <authorList>
            <consortium name="EnsemblPlants"/>
        </authorList>
    </citation>
    <scope>IDENTIFICATION</scope>
    <source>
        <strain evidence="3">SL10</strain>
    </source>
</reference>
<dbReference type="Gene3D" id="1.10.10.10">
    <property type="entry name" value="Winged helix-like DNA-binding domain superfamily/Winged helix DNA-binding domain"/>
    <property type="match status" value="1"/>
</dbReference>
<dbReference type="InterPro" id="IPR036249">
    <property type="entry name" value="Thioredoxin-like_sf"/>
</dbReference>
<dbReference type="SMART" id="SM00049">
    <property type="entry name" value="DEP"/>
    <property type="match status" value="1"/>
</dbReference>
<dbReference type="InterPro" id="IPR036390">
    <property type="entry name" value="WH_DNA-bd_sf"/>
</dbReference>
<dbReference type="OMA" id="MPLAPPH"/>